<gene>
    <name evidence="1" type="ORF">EC844_1268</name>
</gene>
<protein>
    <submittedName>
        <fullName evidence="1">Uncharacterized protein YmfQ (DUF2313 family)</fullName>
    </submittedName>
</protein>
<dbReference type="AlphaFoldDB" id="A0A4R1XDR8"/>
<keyword evidence="2" id="KW-1185">Reference proteome</keyword>
<dbReference type="Proteomes" id="UP000294963">
    <property type="component" value="Unassembled WGS sequence"/>
</dbReference>
<dbReference type="EMBL" id="SLVJ01000026">
    <property type="protein sequence ID" value="TCM61854.1"/>
    <property type="molecule type" value="Genomic_DNA"/>
</dbReference>
<sequence length="178" mass="20254">MRFEKLVELYSAVLRQLLPVGGYDTANGTVISVDIYAHAKALAQVDLDGKRILAFIEKVPVELIDEYEQSLGLPLKCTTNVSRSIEERLQIINWVLATNNVLNRDYLEQLLALFSVELLQLVKYTPMQCTESCTAPVNTESLRYKVKLILKKPVKADLNCIIKNYLPAYVRYDVEESK</sequence>
<name>A0A4R1XDR8_ACICA</name>
<evidence type="ECO:0000313" key="1">
    <source>
        <dbReference type="EMBL" id="TCM61854.1"/>
    </source>
</evidence>
<evidence type="ECO:0000313" key="2">
    <source>
        <dbReference type="Proteomes" id="UP000294963"/>
    </source>
</evidence>
<proteinExistence type="predicted"/>
<organism evidence="1 2">
    <name type="scientific">Acinetobacter calcoaceticus</name>
    <dbReference type="NCBI Taxonomy" id="471"/>
    <lineage>
        <taxon>Bacteria</taxon>
        <taxon>Pseudomonadati</taxon>
        <taxon>Pseudomonadota</taxon>
        <taxon>Gammaproteobacteria</taxon>
        <taxon>Moraxellales</taxon>
        <taxon>Moraxellaceae</taxon>
        <taxon>Acinetobacter</taxon>
        <taxon>Acinetobacter calcoaceticus/baumannii complex</taxon>
    </lineage>
</organism>
<dbReference type="OrthoDB" id="6685479at2"/>
<reference evidence="1 2" key="1">
    <citation type="submission" date="2019-03" db="EMBL/GenBank/DDBJ databases">
        <title>Genomic analyses of the natural microbiome of Caenorhabditis elegans.</title>
        <authorList>
            <person name="Samuel B."/>
        </authorList>
    </citation>
    <scope>NUCLEOTIDE SEQUENCE [LARGE SCALE GENOMIC DNA]</scope>
    <source>
        <strain evidence="1 2">JUb89</strain>
    </source>
</reference>
<comment type="caution">
    <text evidence="1">The sequence shown here is derived from an EMBL/GenBank/DDBJ whole genome shotgun (WGS) entry which is preliminary data.</text>
</comment>
<accession>A0A4R1XDR8</accession>